<evidence type="ECO:0000256" key="11">
    <source>
        <dbReference type="ARBA" id="ARBA00022989"/>
    </source>
</evidence>
<dbReference type="PROSITE" id="PS50109">
    <property type="entry name" value="HIS_KIN"/>
    <property type="match status" value="1"/>
</dbReference>
<dbReference type="Gene3D" id="3.30.565.10">
    <property type="entry name" value="Histidine kinase-like ATPase, C-terminal domain"/>
    <property type="match status" value="1"/>
</dbReference>
<comment type="catalytic activity">
    <reaction evidence="1">
        <text>ATP + protein L-histidine = ADP + protein N-phospho-L-histidine.</text>
        <dbReference type="EC" id="2.7.13.3"/>
    </reaction>
</comment>
<dbReference type="KEGG" id="tact:SG35_025760"/>
<keyword evidence="6" id="KW-0808">Transferase</keyword>
<protein>
    <recommendedName>
        <fullName evidence="3">histidine kinase</fullName>
        <ecNumber evidence="3">2.7.13.3</ecNumber>
    </recommendedName>
</protein>
<dbReference type="EC" id="2.7.13.3" evidence="3"/>
<keyword evidence="11 14" id="KW-1133">Transmembrane helix</keyword>
<keyword evidence="17" id="KW-1185">Reference proteome</keyword>
<evidence type="ECO:0000256" key="3">
    <source>
        <dbReference type="ARBA" id="ARBA00012438"/>
    </source>
</evidence>
<evidence type="ECO:0000256" key="8">
    <source>
        <dbReference type="ARBA" id="ARBA00022741"/>
    </source>
</evidence>
<dbReference type="EMBL" id="CP059735">
    <property type="protein sequence ID" value="WDD98616.1"/>
    <property type="molecule type" value="Genomic_DNA"/>
</dbReference>
<comment type="subcellular location">
    <subcellularLocation>
        <location evidence="2">Cell membrane</location>
        <topology evidence="2">Multi-pass membrane protein</topology>
    </subcellularLocation>
</comment>
<evidence type="ECO:0000256" key="12">
    <source>
        <dbReference type="ARBA" id="ARBA00023012"/>
    </source>
</evidence>
<dbReference type="InterPro" id="IPR050398">
    <property type="entry name" value="HssS/ArlS-like"/>
</dbReference>
<dbReference type="GO" id="GO:0005886">
    <property type="term" value="C:plasma membrane"/>
    <property type="evidence" value="ECO:0007669"/>
    <property type="project" value="UniProtKB-SubCell"/>
</dbReference>
<evidence type="ECO:0000256" key="9">
    <source>
        <dbReference type="ARBA" id="ARBA00022777"/>
    </source>
</evidence>
<keyword evidence="9 16" id="KW-0418">Kinase</keyword>
<reference evidence="16 17" key="1">
    <citation type="journal article" date="2015" name="Genome Announc.">
        <title>Draft Genome Sequences of Marine Isolates of Thalassomonas viridans and Thalassomonas actiniarum.</title>
        <authorList>
            <person name="Olonade I."/>
            <person name="van Zyl L.J."/>
            <person name="Trindade M."/>
        </authorList>
    </citation>
    <scope>NUCLEOTIDE SEQUENCE [LARGE SCALE GENOMIC DNA]</scope>
    <source>
        <strain evidence="16 17">A5K-106</strain>
    </source>
</reference>
<keyword evidence="7 14" id="KW-0812">Transmembrane</keyword>
<dbReference type="CDD" id="cd00082">
    <property type="entry name" value="HisKA"/>
    <property type="match status" value="1"/>
</dbReference>
<evidence type="ECO:0000256" key="1">
    <source>
        <dbReference type="ARBA" id="ARBA00000085"/>
    </source>
</evidence>
<keyword evidence="13 14" id="KW-0472">Membrane</keyword>
<name>A0AAF0C110_9GAMM</name>
<keyword evidence="8" id="KW-0547">Nucleotide-binding</keyword>
<dbReference type="PANTHER" id="PTHR45528:SF1">
    <property type="entry name" value="SENSOR HISTIDINE KINASE CPXA"/>
    <property type="match status" value="1"/>
</dbReference>
<dbReference type="Pfam" id="PF00512">
    <property type="entry name" value="HisKA"/>
    <property type="match status" value="1"/>
</dbReference>
<evidence type="ECO:0000256" key="2">
    <source>
        <dbReference type="ARBA" id="ARBA00004651"/>
    </source>
</evidence>
<dbReference type="SUPFAM" id="SSF47384">
    <property type="entry name" value="Homodimeric domain of signal transducing histidine kinase"/>
    <property type="match status" value="1"/>
</dbReference>
<dbReference type="InterPro" id="IPR036890">
    <property type="entry name" value="HATPase_C_sf"/>
</dbReference>
<sequence>MSIRTYIFTLLTGLILLIAVGLSFQSARFFIDSFGMVVESMMFNIGQQYPEDGKSEQTILKYHSTTEWHKVPQPVRDKFPTIPAEKNKLHSKFIDWIYIQPPKKIYSLIVVERDNKTVFVSHFNEDVHAKRHEKHPKDNYLIDPMILIILIGLSVLAIFILVLLYIFKKIAVPVESLQLWGKNLKINELNKPRPDFTFKELNGLAKLMHENLTSVADAVEREQAFLSYASHELRTPIAVIRSNAALLEKISPAPTEKERQIRDRIQRASLTMKSMTETLLWLSREGKTEMAVETTALGELVKNTRAELAYLLAGKEVTVEVAVDNSQVALAVTPSIIVLSNLIRNAFQHTQQGHVDIRQHGHEVIITNITSKQIKANAKKEELGFGLGMKLVEKLTRQFGWPYQLSQVANGYRASISFHHSDSKK</sequence>
<dbReference type="SUPFAM" id="SSF55874">
    <property type="entry name" value="ATPase domain of HSP90 chaperone/DNA topoisomerase II/histidine kinase"/>
    <property type="match status" value="1"/>
</dbReference>
<keyword evidence="12" id="KW-0902">Two-component regulatory system</keyword>
<proteinExistence type="predicted"/>
<evidence type="ECO:0000259" key="15">
    <source>
        <dbReference type="PROSITE" id="PS50109"/>
    </source>
</evidence>
<accession>A0AAF0C110</accession>
<evidence type="ECO:0000256" key="14">
    <source>
        <dbReference type="SAM" id="Phobius"/>
    </source>
</evidence>
<dbReference type="Gene3D" id="1.10.287.130">
    <property type="match status" value="1"/>
</dbReference>
<dbReference type="AlphaFoldDB" id="A0AAF0C110"/>
<dbReference type="PANTHER" id="PTHR45528">
    <property type="entry name" value="SENSOR HISTIDINE KINASE CPXA"/>
    <property type="match status" value="1"/>
</dbReference>
<evidence type="ECO:0000313" key="17">
    <source>
        <dbReference type="Proteomes" id="UP000032568"/>
    </source>
</evidence>
<reference evidence="16 17" key="2">
    <citation type="journal article" date="2022" name="Mar. Drugs">
        <title>Bioassay-Guided Fractionation Leads to the Detection of Cholic Acid Generated by the Rare Thalassomonas sp.</title>
        <authorList>
            <person name="Pheiffer F."/>
            <person name="Schneider Y.K."/>
            <person name="Hansen E.H."/>
            <person name="Andersen J.H."/>
            <person name="Isaksson J."/>
            <person name="Busche T."/>
            <person name="R C."/>
            <person name="Kalinowski J."/>
            <person name="Zyl L.V."/>
            <person name="Trindade M."/>
        </authorList>
    </citation>
    <scope>NUCLEOTIDE SEQUENCE [LARGE SCALE GENOMIC DNA]</scope>
    <source>
        <strain evidence="16 17">A5K-106</strain>
    </source>
</reference>
<feature type="transmembrane region" description="Helical" evidence="14">
    <location>
        <begin position="140"/>
        <end position="167"/>
    </location>
</feature>
<evidence type="ECO:0000256" key="6">
    <source>
        <dbReference type="ARBA" id="ARBA00022679"/>
    </source>
</evidence>
<gene>
    <name evidence="16" type="ORF">SG35_025760</name>
</gene>
<dbReference type="GO" id="GO:0000155">
    <property type="term" value="F:phosphorelay sensor kinase activity"/>
    <property type="evidence" value="ECO:0007669"/>
    <property type="project" value="InterPro"/>
</dbReference>
<evidence type="ECO:0000313" key="16">
    <source>
        <dbReference type="EMBL" id="WDD98616.1"/>
    </source>
</evidence>
<evidence type="ECO:0000256" key="5">
    <source>
        <dbReference type="ARBA" id="ARBA00022553"/>
    </source>
</evidence>
<organism evidence="16 17">
    <name type="scientific">Thalassomonas actiniarum</name>
    <dbReference type="NCBI Taxonomy" id="485447"/>
    <lineage>
        <taxon>Bacteria</taxon>
        <taxon>Pseudomonadati</taxon>
        <taxon>Pseudomonadota</taxon>
        <taxon>Gammaproteobacteria</taxon>
        <taxon>Alteromonadales</taxon>
        <taxon>Colwelliaceae</taxon>
        <taxon>Thalassomonas</taxon>
    </lineage>
</organism>
<evidence type="ECO:0000256" key="13">
    <source>
        <dbReference type="ARBA" id="ARBA00023136"/>
    </source>
</evidence>
<evidence type="ECO:0000256" key="4">
    <source>
        <dbReference type="ARBA" id="ARBA00022475"/>
    </source>
</evidence>
<keyword evidence="5" id="KW-0597">Phosphoprotein</keyword>
<feature type="domain" description="Histidine kinase" evidence="15">
    <location>
        <begin position="228"/>
        <end position="422"/>
    </location>
</feature>
<dbReference type="GO" id="GO:0005524">
    <property type="term" value="F:ATP binding"/>
    <property type="evidence" value="ECO:0007669"/>
    <property type="project" value="UniProtKB-KW"/>
</dbReference>
<dbReference type="InterPro" id="IPR003661">
    <property type="entry name" value="HisK_dim/P_dom"/>
</dbReference>
<dbReference type="SMART" id="SM00388">
    <property type="entry name" value="HisKA"/>
    <property type="match status" value="1"/>
</dbReference>
<evidence type="ECO:0000256" key="10">
    <source>
        <dbReference type="ARBA" id="ARBA00022840"/>
    </source>
</evidence>
<dbReference type="Proteomes" id="UP000032568">
    <property type="component" value="Chromosome"/>
</dbReference>
<keyword evidence="10" id="KW-0067">ATP-binding</keyword>
<dbReference type="RefSeq" id="WP_044833041.1">
    <property type="nucleotide sequence ID" value="NZ_CP059735.1"/>
</dbReference>
<dbReference type="InterPro" id="IPR005467">
    <property type="entry name" value="His_kinase_dom"/>
</dbReference>
<evidence type="ECO:0000256" key="7">
    <source>
        <dbReference type="ARBA" id="ARBA00022692"/>
    </source>
</evidence>
<dbReference type="InterPro" id="IPR036097">
    <property type="entry name" value="HisK_dim/P_sf"/>
</dbReference>
<keyword evidence="4" id="KW-1003">Cell membrane</keyword>
<feature type="transmembrane region" description="Helical" evidence="14">
    <location>
        <begin position="6"/>
        <end position="24"/>
    </location>
</feature>